<evidence type="ECO:0000256" key="6">
    <source>
        <dbReference type="ARBA" id="ARBA00022801"/>
    </source>
</evidence>
<accession>A0A317CHV2</accession>
<evidence type="ECO:0000256" key="9">
    <source>
        <dbReference type="HAMAP-Rule" id="MF_01471"/>
    </source>
</evidence>
<keyword evidence="5 9" id="KW-0255">Endonuclease</keyword>
<keyword evidence="11" id="KW-1185">Reference proteome</keyword>
<name>A0A317CHV2_9GAMM</name>
<dbReference type="Pfam" id="PF09827">
    <property type="entry name" value="CRISPR_Cas2"/>
    <property type="match status" value="1"/>
</dbReference>
<dbReference type="RefSeq" id="WP_109837234.1">
    <property type="nucleotide sequence ID" value="NZ_QGKM01000018.1"/>
</dbReference>
<dbReference type="OrthoDB" id="9798176at2"/>
<dbReference type="AlphaFoldDB" id="A0A317CHV2"/>
<dbReference type="GO" id="GO:0004521">
    <property type="term" value="F:RNA endonuclease activity"/>
    <property type="evidence" value="ECO:0007669"/>
    <property type="project" value="InterPro"/>
</dbReference>
<dbReference type="EC" id="3.1.-.-" evidence="9"/>
<dbReference type="Gene3D" id="3.30.70.240">
    <property type="match status" value="1"/>
</dbReference>
<keyword evidence="4 9" id="KW-0479">Metal-binding</keyword>
<dbReference type="HAMAP" id="MF_01471">
    <property type="entry name" value="Cas2"/>
    <property type="match status" value="1"/>
</dbReference>
<evidence type="ECO:0000256" key="8">
    <source>
        <dbReference type="ARBA" id="ARBA00023118"/>
    </source>
</evidence>
<reference evidence="10 11" key="1">
    <citation type="submission" date="2018-05" db="EMBL/GenBank/DDBJ databases">
        <title>Leucothrix arctica sp. nov., isolated from Arctic seawater.</title>
        <authorList>
            <person name="Choi A."/>
            <person name="Baek K."/>
        </authorList>
    </citation>
    <scope>NUCLEOTIDE SEQUENCE [LARGE SCALE GENOMIC DNA]</scope>
    <source>
        <strain evidence="10 11">JCM 18388</strain>
    </source>
</reference>
<dbReference type="CDD" id="cd09725">
    <property type="entry name" value="Cas2_I_II_III"/>
    <property type="match status" value="1"/>
</dbReference>
<comment type="function">
    <text evidence="9">CRISPR (clustered regularly interspaced short palindromic repeat), is an adaptive immune system that provides protection against mobile genetic elements (viruses, transposable elements and conjugative plasmids). CRISPR clusters contain sequences complementary to antecedent mobile elements and target invading nucleic acids. CRISPR clusters are transcribed and processed into CRISPR RNA (crRNA). Functions as a ssRNA-specific endoribonuclease. Involved in the integration of spacer DNA into the CRISPR cassette.</text>
</comment>
<dbReference type="PANTHER" id="PTHR34405">
    <property type="entry name" value="CRISPR-ASSOCIATED ENDORIBONUCLEASE CAS2"/>
    <property type="match status" value="1"/>
</dbReference>
<feature type="binding site" evidence="9">
    <location>
        <position position="10"/>
    </location>
    <ligand>
        <name>Mg(2+)</name>
        <dbReference type="ChEBI" id="CHEBI:18420"/>
        <note>catalytic</note>
    </ligand>
</feature>
<dbReference type="GO" id="GO:0046872">
    <property type="term" value="F:metal ion binding"/>
    <property type="evidence" value="ECO:0007669"/>
    <property type="project" value="UniProtKB-UniRule"/>
</dbReference>
<dbReference type="InterPro" id="IPR021127">
    <property type="entry name" value="CRISPR_associated_Cas2"/>
</dbReference>
<keyword evidence="8 9" id="KW-0051">Antiviral defense</keyword>
<dbReference type="GO" id="GO:0016787">
    <property type="term" value="F:hydrolase activity"/>
    <property type="evidence" value="ECO:0007669"/>
    <property type="project" value="UniProtKB-KW"/>
</dbReference>
<evidence type="ECO:0000256" key="4">
    <source>
        <dbReference type="ARBA" id="ARBA00022723"/>
    </source>
</evidence>
<dbReference type="NCBIfam" id="TIGR01573">
    <property type="entry name" value="cas2"/>
    <property type="match status" value="1"/>
</dbReference>
<dbReference type="EMBL" id="QGKM01000018">
    <property type="protein sequence ID" value="PWQ98146.1"/>
    <property type="molecule type" value="Genomic_DNA"/>
</dbReference>
<organism evidence="10 11">
    <name type="scientific">Leucothrix pacifica</name>
    <dbReference type="NCBI Taxonomy" id="1247513"/>
    <lineage>
        <taxon>Bacteria</taxon>
        <taxon>Pseudomonadati</taxon>
        <taxon>Pseudomonadota</taxon>
        <taxon>Gammaproteobacteria</taxon>
        <taxon>Thiotrichales</taxon>
        <taxon>Thiotrichaceae</taxon>
        <taxon>Leucothrix</taxon>
    </lineage>
</organism>
<gene>
    <name evidence="9 10" type="primary">cas2</name>
    <name evidence="10" type="ORF">DKW60_08510</name>
</gene>
<comment type="subunit">
    <text evidence="9">Homodimer, forms a heterotetramer with a Cas1 homodimer.</text>
</comment>
<sequence>MKSWYIIAYDIREPKRLRRLHYFLKKKSIALQNSVFLVKADAQYLKYLESSLEKLINIRDDDVRIYPVLHPDTLWAAGKQASAFQHLYAGKKKRSRKRKTPTWVNNLFGWLS</sequence>
<dbReference type="GO" id="GO:0043571">
    <property type="term" value="P:maintenance of CRISPR repeat elements"/>
    <property type="evidence" value="ECO:0007669"/>
    <property type="project" value="UniProtKB-UniRule"/>
</dbReference>
<comment type="cofactor">
    <cofactor evidence="1 9">
        <name>Mg(2+)</name>
        <dbReference type="ChEBI" id="CHEBI:18420"/>
    </cofactor>
</comment>
<evidence type="ECO:0000256" key="5">
    <source>
        <dbReference type="ARBA" id="ARBA00022759"/>
    </source>
</evidence>
<evidence type="ECO:0000256" key="3">
    <source>
        <dbReference type="ARBA" id="ARBA00022722"/>
    </source>
</evidence>
<comment type="similarity">
    <text evidence="2 9">Belongs to the CRISPR-associated endoribonuclease Cas2 protein family.</text>
</comment>
<evidence type="ECO:0000256" key="2">
    <source>
        <dbReference type="ARBA" id="ARBA00009959"/>
    </source>
</evidence>
<dbReference type="GO" id="GO:0051607">
    <property type="term" value="P:defense response to virus"/>
    <property type="evidence" value="ECO:0007669"/>
    <property type="project" value="UniProtKB-UniRule"/>
</dbReference>
<dbReference type="PANTHER" id="PTHR34405:SF3">
    <property type="entry name" value="CRISPR-ASSOCIATED ENDORIBONUCLEASE CAS2 3"/>
    <property type="match status" value="1"/>
</dbReference>
<dbReference type="Proteomes" id="UP000245539">
    <property type="component" value="Unassembled WGS sequence"/>
</dbReference>
<comment type="caution">
    <text evidence="10">The sequence shown here is derived from an EMBL/GenBank/DDBJ whole genome shotgun (WGS) entry which is preliminary data.</text>
</comment>
<keyword evidence="7 9" id="KW-0460">Magnesium</keyword>
<keyword evidence="6 9" id="KW-0378">Hydrolase</keyword>
<evidence type="ECO:0000313" key="11">
    <source>
        <dbReference type="Proteomes" id="UP000245539"/>
    </source>
</evidence>
<evidence type="ECO:0000256" key="7">
    <source>
        <dbReference type="ARBA" id="ARBA00022842"/>
    </source>
</evidence>
<dbReference type="InterPro" id="IPR019199">
    <property type="entry name" value="Virulence_VapD/CRISPR_Cas2"/>
</dbReference>
<protein>
    <recommendedName>
        <fullName evidence="9">CRISPR-associated endoribonuclease Cas2</fullName>
        <ecNumber evidence="9">3.1.-.-</ecNumber>
    </recommendedName>
</protein>
<keyword evidence="3 9" id="KW-0540">Nuclease</keyword>
<evidence type="ECO:0000313" key="10">
    <source>
        <dbReference type="EMBL" id="PWQ98146.1"/>
    </source>
</evidence>
<dbReference type="SUPFAM" id="SSF143430">
    <property type="entry name" value="TTP0101/SSO1404-like"/>
    <property type="match status" value="1"/>
</dbReference>
<evidence type="ECO:0000256" key="1">
    <source>
        <dbReference type="ARBA" id="ARBA00001946"/>
    </source>
</evidence>
<proteinExistence type="inferred from homology"/>